<dbReference type="AlphaFoldDB" id="A0A348AL49"/>
<keyword evidence="1" id="KW-0472">Membrane</keyword>
<sequence>MRAVLFLAVLLATPSVAYAHSGAVFRVAVNYIPMLLALVPIFWTPISKFFRRWRDLFRKEDK</sequence>
<feature type="chain" id="PRO_5016774390" evidence="2">
    <location>
        <begin position="20"/>
        <end position="62"/>
    </location>
</feature>
<keyword evidence="1" id="KW-0812">Transmembrane</keyword>
<keyword evidence="2" id="KW-0732">Signal</keyword>
<feature type="signal peptide" evidence="2">
    <location>
        <begin position="1"/>
        <end position="19"/>
    </location>
</feature>
<proteinExistence type="predicted"/>
<evidence type="ECO:0000313" key="3">
    <source>
        <dbReference type="EMBL" id="BBB91797.1"/>
    </source>
</evidence>
<name>A0A348AL49_9FIRM</name>
<keyword evidence="1" id="KW-1133">Transmembrane helix</keyword>
<dbReference type="KEGG" id="mana:MAMMFC1_02482"/>
<dbReference type="EMBL" id="AP018449">
    <property type="protein sequence ID" value="BBB91797.1"/>
    <property type="molecule type" value="Genomic_DNA"/>
</dbReference>
<protein>
    <submittedName>
        <fullName evidence="3">Uncharacterized protein</fullName>
    </submittedName>
</protein>
<accession>A0A348AL49</accession>
<dbReference type="Proteomes" id="UP000276437">
    <property type="component" value="Chromosome"/>
</dbReference>
<keyword evidence="4" id="KW-1185">Reference proteome</keyword>
<evidence type="ECO:0000256" key="2">
    <source>
        <dbReference type="SAM" id="SignalP"/>
    </source>
</evidence>
<evidence type="ECO:0000313" key="4">
    <source>
        <dbReference type="Proteomes" id="UP000276437"/>
    </source>
</evidence>
<reference evidence="3 4" key="1">
    <citation type="journal article" date="2018" name="Int. J. Syst. Evol. Microbiol.">
        <title>Methylomusa anaerophila gen. nov., sp. nov., an anaerobic methanol-utilizing bacterium isolated from a microbial fuel cell.</title>
        <authorList>
            <person name="Amano N."/>
            <person name="Yamamuro A."/>
            <person name="Miyahara M."/>
            <person name="Kouzuma A."/>
            <person name="Abe T."/>
            <person name="Watanabe K."/>
        </authorList>
    </citation>
    <scope>NUCLEOTIDE SEQUENCE [LARGE SCALE GENOMIC DNA]</scope>
    <source>
        <strain evidence="3 4">MMFC1</strain>
    </source>
</reference>
<evidence type="ECO:0000256" key="1">
    <source>
        <dbReference type="SAM" id="Phobius"/>
    </source>
</evidence>
<gene>
    <name evidence="3" type="ORF">MAMMFC1_02482</name>
</gene>
<organism evidence="3 4">
    <name type="scientific">Methylomusa anaerophila</name>
    <dbReference type="NCBI Taxonomy" id="1930071"/>
    <lineage>
        <taxon>Bacteria</taxon>
        <taxon>Bacillati</taxon>
        <taxon>Bacillota</taxon>
        <taxon>Negativicutes</taxon>
        <taxon>Selenomonadales</taxon>
        <taxon>Sporomusaceae</taxon>
        <taxon>Methylomusa</taxon>
    </lineage>
</organism>
<feature type="transmembrane region" description="Helical" evidence="1">
    <location>
        <begin position="29"/>
        <end position="50"/>
    </location>
</feature>